<accession>A0A1W0WDJ1</accession>
<name>A0A1W0WDJ1_HYPEX</name>
<evidence type="ECO:0000259" key="7">
    <source>
        <dbReference type="PROSITE" id="PS50888"/>
    </source>
</evidence>
<dbReference type="SMART" id="SM00353">
    <property type="entry name" value="HLH"/>
    <property type="match status" value="1"/>
</dbReference>
<comment type="subcellular location">
    <subcellularLocation>
        <location evidence="1">Nucleus</location>
    </subcellularLocation>
</comment>
<dbReference type="CDD" id="cd11396">
    <property type="entry name" value="bHLHzip_USF"/>
    <property type="match status" value="1"/>
</dbReference>
<dbReference type="GO" id="GO:0000978">
    <property type="term" value="F:RNA polymerase II cis-regulatory region sequence-specific DNA binding"/>
    <property type="evidence" value="ECO:0007669"/>
    <property type="project" value="TreeGrafter"/>
</dbReference>
<proteinExistence type="predicted"/>
<dbReference type="GO" id="GO:0005634">
    <property type="term" value="C:nucleus"/>
    <property type="evidence" value="ECO:0007669"/>
    <property type="project" value="UniProtKB-SubCell"/>
</dbReference>
<keyword evidence="9" id="KW-1185">Reference proteome</keyword>
<evidence type="ECO:0000313" key="8">
    <source>
        <dbReference type="EMBL" id="OQV13270.1"/>
    </source>
</evidence>
<dbReference type="EMBL" id="MTYJ01000127">
    <property type="protein sequence ID" value="OQV13270.1"/>
    <property type="molecule type" value="Genomic_DNA"/>
</dbReference>
<organism evidence="8 9">
    <name type="scientific">Hypsibius exemplaris</name>
    <name type="common">Freshwater tardigrade</name>
    <dbReference type="NCBI Taxonomy" id="2072580"/>
    <lineage>
        <taxon>Eukaryota</taxon>
        <taxon>Metazoa</taxon>
        <taxon>Ecdysozoa</taxon>
        <taxon>Tardigrada</taxon>
        <taxon>Eutardigrada</taxon>
        <taxon>Parachela</taxon>
        <taxon>Hypsibioidea</taxon>
        <taxon>Hypsibiidae</taxon>
        <taxon>Hypsibius</taxon>
    </lineage>
</organism>
<feature type="domain" description="BHLH" evidence="7">
    <location>
        <begin position="259"/>
        <end position="330"/>
    </location>
</feature>
<keyword evidence="3" id="KW-0804">Transcription</keyword>
<sequence length="408" mass="44764">MTFFFLALLDSGFHILSFRSQPKASSAIPRPCLFGQDAIWSFDQPFCGTERITLVNLHTTIWPIDRQRLICGSIDWLVDLGFDILLEEIVEGISETGSMSEHSATEEYAQPEPGPSLKRQKKDNSRSNITTLEPAITIVRGEADGTTTYYKIISTSTPGASSLSSTEGGTGMESVGKVQLINGSLHFPNGTIVVPSTSPGEILNNSDMVSLASTNLLSQPTMVSVSIPGSSGGRFQSSSLDGSDSKRRGAPPGGVRDERRRQTHNEVERRRRDKINSWITKLQAIMPGGPLDNSKHSQVKLTESVFGKSPTRQPSKGVVLSKAVDYITLLQQQLEQARTVKDTSQKMHLLAIENEVYKKQAEVLKTYLREQGMELPANMPHAALNALQELQQGTAILIAQQTTRQNKQ</sequence>
<dbReference type="AlphaFoldDB" id="A0A1W0WDJ1"/>
<dbReference type="InterPro" id="IPR011598">
    <property type="entry name" value="bHLH_dom"/>
</dbReference>
<evidence type="ECO:0000256" key="2">
    <source>
        <dbReference type="ARBA" id="ARBA00023015"/>
    </source>
</evidence>
<dbReference type="GO" id="GO:0000981">
    <property type="term" value="F:DNA-binding transcription factor activity, RNA polymerase II-specific"/>
    <property type="evidence" value="ECO:0007669"/>
    <property type="project" value="TreeGrafter"/>
</dbReference>
<dbReference type="GO" id="GO:0046983">
    <property type="term" value="F:protein dimerization activity"/>
    <property type="evidence" value="ECO:0007669"/>
    <property type="project" value="InterPro"/>
</dbReference>
<dbReference type="PROSITE" id="PS50888">
    <property type="entry name" value="BHLH"/>
    <property type="match status" value="1"/>
</dbReference>
<evidence type="ECO:0000256" key="1">
    <source>
        <dbReference type="ARBA" id="ARBA00004123"/>
    </source>
</evidence>
<keyword evidence="2" id="KW-0805">Transcription regulation</keyword>
<reference evidence="9" key="1">
    <citation type="submission" date="2017-01" db="EMBL/GenBank/DDBJ databases">
        <title>Comparative genomics of anhydrobiosis in the tardigrade Hypsibius dujardini.</title>
        <authorList>
            <person name="Yoshida Y."/>
            <person name="Koutsovoulos G."/>
            <person name="Laetsch D."/>
            <person name="Stevens L."/>
            <person name="Kumar S."/>
            <person name="Horikawa D."/>
            <person name="Ishino K."/>
            <person name="Komine S."/>
            <person name="Tomita M."/>
            <person name="Blaxter M."/>
            <person name="Arakawa K."/>
        </authorList>
    </citation>
    <scope>NUCLEOTIDE SEQUENCE [LARGE SCALE GENOMIC DNA]</scope>
    <source>
        <strain evidence="9">Z151</strain>
    </source>
</reference>
<evidence type="ECO:0000256" key="5">
    <source>
        <dbReference type="SAM" id="MobiDB-lite"/>
    </source>
</evidence>
<dbReference type="OrthoDB" id="690068at2759"/>
<evidence type="ECO:0000256" key="3">
    <source>
        <dbReference type="ARBA" id="ARBA00023163"/>
    </source>
</evidence>
<evidence type="ECO:0000256" key="4">
    <source>
        <dbReference type="ARBA" id="ARBA00023242"/>
    </source>
</evidence>
<feature type="region of interest" description="Disordered" evidence="5">
    <location>
        <begin position="96"/>
        <end position="126"/>
    </location>
</feature>
<dbReference type="SUPFAM" id="SSF47459">
    <property type="entry name" value="HLH, helix-loop-helix DNA-binding domain"/>
    <property type="match status" value="1"/>
</dbReference>
<comment type="caution">
    <text evidence="8">The sequence shown here is derived from an EMBL/GenBank/DDBJ whole genome shotgun (WGS) entry which is preliminary data.</text>
</comment>
<evidence type="ECO:0000313" key="9">
    <source>
        <dbReference type="Proteomes" id="UP000192578"/>
    </source>
</evidence>
<dbReference type="Proteomes" id="UP000192578">
    <property type="component" value="Unassembled WGS sequence"/>
</dbReference>
<dbReference type="InterPro" id="IPR051732">
    <property type="entry name" value="USF"/>
</dbReference>
<dbReference type="PANTHER" id="PTHR46117:SF3">
    <property type="entry name" value="FI24210P1"/>
    <property type="match status" value="1"/>
</dbReference>
<keyword evidence="4" id="KW-0539">Nucleus</keyword>
<feature type="chain" id="PRO_5012303230" description="BHLH domain-containing protein" evidence="6">
    <location>
        <begin position="21"/>
        <end position="408"/>
    </location>
</feature>
<keyword evidence="6" id="KW-0732">Signal</keyword>
<dbReference type="PANTHER" id="PTHR46117">
    <property type="entry name" value="FI24210P1"/>
    <property type="match status" value="1"/>
</dbReference>
<protein>
    <recommendedName>
        <fullName evidence="7">BHLH domain-containing protein</fullName>
    </recommendedName>
</protein>
<feature type="compositionally biased region" description="Basic and acidic residues" evidence="5">
    <location>
        <begin position="255"/>
        <end position="270"/>
    </location>
</feature>
<gene>
    <name evidence="8" type="ORF">BV898_12477</name>
</gene>
<dbReference type="InterPro" id="IPR036638">
    <property type="entry name" value="HLH_DNA-bd_sf"/>
</dbReference>
<evidence type="ECO:0000256" key="6">
    <source>
        <dbReference type="SAM" id="SignalP"/>
    </source>
</evidence>
<feature type="region of interest" description="Disordered" evidence="5">
    <location>
        <begin position="225"/>
        <end position="272"/>
    </location>
</feature>
<dbReference type="Gene3D" id="4.10.280.10">
    <property type="entry name" value="Helix-loop-helix DNA-binding domain"/>
    <property type="match status" value="1"/>
</dbReference>
<feature type="compositionally biased region" description="Polar residues" evidence="5">
    <location>
        <begin position="225"/>
        <end position="242"/>
    </location>
</feature>
<feature type="signal peptide" evidence="6">
    <location>
        <begin position="1"/>
        <end position="20"/>
    </location>
</feature>
<dbReference type="Pfam" id="PF00010">
    <property type="entry name" value="HLH"/>
    <property type="match status" value="1"/>
</dbReference>